<protein>
    <recommendedName>
        <fullName evidence="4">Exonuclease SbcC</fullName>
    </recommendedName>
</protein>
<accession>A0ABW1RFV7</accession>
<feature type="compositionally biased region" description="Low complexity" evidence="1">
    <location>
        <begin position="160"/>
        <end position="169"/>
    </location>
</feature>
<comment type="caution">
    <text evidence="2">The sequence shown here is derived from an EMBL/GenBank/DDBJ whole genome shotgun (WGS) entry which is preliminary data.</text>
</comment>
<dbReference type="RefSeq" id="WP_125552455.1">
    <property type="nucleotide sequence ID" value="NZ_JBHSSL010000115.1"/>
</dbReference>
<proteinExistence type="predicted"/>
<dbReference type="EMBL" id="JBHSSL010000115">
    <property type="protein sequence ID" value="MFC6171675.1"/>
    <property type="molecule type" value="Genomic_DNA"/>
</dbReference>
<sequence>MDIEKSLDYQKRFFTNFAAAWQDHSDLDLYRGIDATADALRLDLSEVPGYILAYDKQAQSELRAYLQKGLIEWLQTYIPFFEVSADGIVMFGDWYHRRQFGVLDVWTRQIMQYSEAERQILPDLETYAADPENYLKKRLASLHDDAYSEADHLQSRLEKAQAAVAAEPDAPTRSNRDRAGGGFKGLMKNFIDQPEEDAATTPVQPSGDGSEVATLQSQLSAARAEAQARYDEEKRQIQVESAVTNYEYQAIISQYSSLKQFENSLQHISDSYMASLAAGPQLATQRESDDDNA</sequence>
<evidence type="ECO:0000313" key="3">
    <source>
        <dbReference type="Proteomes" id="UP001596289"/>
    </source>
</evidence>
<feature type="region of interest" description="Disordered" evidence="1">
    <location>
        <begin position="158"/>
        <end position="187"/>
    </location>
</feature>
<organism evidence="2 3">
    <name type="scientific">Loigolactobacillus jiayinensis</name>
    <dbReference type="NCBI Taxonomy" id="2486016"/>
    <lineage>
        <taxon>Bacteria</taxon>
        <taxon>Bacillati</taxon>
        <taxon>Bacillota</taxon>
        <taxon>Bacilli</taxon>
        <taxon>Lactobacillales</taxon>
        <taxon>Lactobacillaceae</taxon>
        <taxon>Loigolactobacillus</taxon>
    </lineage>
</organism>
<evidence type="ECO:0008006" key="4">
    <source>
        <dbReference type="Google" id="ProtNLM"/>
    </source>
</evidence>
<reference evidence="3" key="1">
    <citation type="journal article" date="2019" name="Int. J. Syst. Evol. Microbiol.">
        <title>The Global Catalogue of Microorganisms (GCM) 10K type strain sequencing project: providing services to taxonomists for standard genome sequencing and annotation.</title>
        <authorList>
            <consortium name="The Broad Institute Genomics Platform"/>
            <consortium name="The Broad Institute Genome Sequencing Center for Infectious Disease"/>
            <person name="Wu L."/>
            <person name="Ma J."/>
        </authorList>
    </citation>
    <scope>NUCLEOTIDE SEQUENCE [LARGE SCALE GENOMIC DNA]</scope>
    <source>
        <strain evidence="3">CCM 8904</strain>
    </source>
</reference>
<gene>
    <name evidence="2" type="ORF">ACFQGP_14030</name>
</gene>
<dbReference type="Proteomes" id="UP001596289">
    <property type="component" value="Unassembled WGS sequence"/>
</dbReference>
<keyword evidence="3" id="KW-1185">Reference proteome</keyword>
<evidence type="ECO:0000313" key="2">
    <source>
        <dbReference type="EMBL" id="MFC6171675.1"/>
    </source>
</evidence>
<name>A0ABW1RFV7_9LACO</name>
<evidence type="ECO:0000256" key="1">
    <source>
        <dbReference type="SAM" id="MobiDB-lite"/>
    </source>
</evidence>